<reference evidence="2" key="1">
    <citation type="journal article" date="2014" name="Int. J. Syst. Evol. Microbiol.">
        <title>Complete genome sequence of Corynebacterium casei LMG S-19264T (=DSM 44701T), isolated from a smear-ripened cheese.</title>
        <authorList>
            <consortium name="US DOE Joint Genome Institute (JGI-PGF)"/>
            <person name="Walter F."/>
            <person name="Albersmeier A."/>
            <person name="Kalinowski J."/>
            <person name="Ruckert C."/>
        </authorList>
    </citation>
    <scope>NUCLEOTIDE SEQUENCE</scope>
    <source>
        <strain evidence="2">JCM 3346</strain>
    </source>
</reference>
<gene>
    <name evidence="2" type="ORF">GCM10010196_00500</name>
</gene>
<keyword evidence="3" id="KW-1185">Reference proteome</keyword>
<dbReference type="Pfam" id="PF08818">
    <property type="entry name" value="DUF1801"/>
    <property type="match status" value="1"/>
</dbReference>
<dbReference type="RefSeq" id="WP_189083319.1">
    <property type="nucleotide sequence ID" value="NZ_BMRJ01000001.1"/>
</dbReference>
<feature type="domain" description="YdhG-like" evidence="1">
    <location>
        <begin position="19"/>
        <end position="122"/>
    </location>
</feature>
<dbReference type="AlphaFoldDB" id="A0A918C9R0"/>
<evidence type="ECO:0000259" key="1">
    <source>
        <dbReference type="Pfam" id="PF08818"/>
    </source>
</evidence>
<evidence type="ECO:0000313" key="2">
    <source>
        <dbReference type="EMBL" id="GGR12004.1"/>
    </source>
</evidence>
<accession>A0A918C9R0</accession>
<dbReference type="EMBL" id="BMRJ01000001">
    <property type="protein sequence ID" value="GGR12004.1"/>
    <property type="molecule type" value="Genomic_DNA"/>
</dbReference>
<organism evidence="2 3">
    <name type="scientific">Agromyces mediolanus</name>
    <name type="common">Corynebacterium mediolanum</name>
    <dbReference type="NCBI Taxonomy" id="41986"/>
    <lineage>
        <taxon>Bacteria</taxon>
        <taxon>Bacillati</taxon>
        <taxon>Actinomycetota</taxon>
        <taxon>Actinomycetes</taxon>
        <taxon>Micrococcales</taxon>
        <taxon>Microbacteriaceae</taxon>
        <taxon>Agromyces</taxon>
    </lineage>
</organism>
<reference evidence="2" key="2">
    <citation type="submission" date="2020-09" db="EMBL/GenBank/DDBJ databases">
        <authorList>
            <person name="Sun Q."/>
            <person name="Ohkuma M."/>
        </authorList>
    </citation>
    <scope>NUCLEOTIDE SEQUENCE</scope>
    <source>
        <strain evidence="2">JCM 3346</strain>
    </source>
</reference>
<dbReference type="InterPro" id="IPR014922">
    <property type="entry name" value="YdhG-like"/>
</dbReference>
<comment type="caution">
    <text evidence="2">The sequence shown here is derived from an EMBL/GenBank/DDBJ whole genome shotgun (WGS) entry which is preliminary data.</text>
</comment>
<dbReference type="Proteomes" id="UP000610303">
    <property type="component" value="Unassembled WGS sequence"/>
</dbReference>
<evidence type="ECO:0000313" key="3">
    <source>
        <dbReference type="Proteomes" id="UP000610303"/>
    </source>
</evidence>
<name>A0A918C9R0_AGRME</name>
<sequence>MTLDASVREFLDGVTHPVRRRDAETLLALMSRVTGEPARMWGPSIVAFGEYHYRYPSGREGDAPAAAFSPRKPATTVYLADGVGAYEAELATLGPHTTGVGCLYLKDLEQLDLGVLERVVAASYAVVTAGDFGGLARDGGA</sequence>
<proteinExistence type="predicted"/>
<protein>
    <recommendedName>
        <fullName evidence="1">YdhG-like domain-containing protein</fullName>
    </recommendedName>
</protein>